<organism evidence="3 4">
    <name type="scientific">Deinococcus soli</name>
    <name type="common">ex Cha et al. 2016</name>
    <dbReference type="NCBI Taxonomy" id="1309411"/>
    <lineage>
        <taxon>Bacteria</taxon>
        <taxon>Thermotogati</taxon>
        <taxon>Deinococcota</taxon>
        <taxon>Deinococci</taxon>
        <taxon>Deinococcales</taxon>
        <taxon>Deinococcaceae</taxon>
        <taxon>Deinococcus</taxon>
    </lineage>
</organism>
<feature type="compositionally biased region" description="Gly residues" evidence="1">
    <location>
        <begin position="119"/>
        <end position="128"/>
    </location>
</feature>
<feature type="compositionally biased region" description="Gly residues" evidence="1">
    <location>
        <begin position="188"/>
        <end position="211"/>
    </location>
</feature>
<evidence type="ECO:0008006" key="5">
    <source>
        <dbReference type="Google" id="ProtNLM"/>
    </source>
</evidence>
<feature type="region of interest" description="Disordered" evidence="1">
    <location>
        <begin position="256"/>
        <end position="298"/>
    </location>
</feature>
<dbReference type="AlphaFoldDB" id="A0AAE3XIF2"/>
<name>A0AAE3XIF2_9DEIO</name>
<feature type="compositionally biased region" description="Low complexity" evidence="1">
    <location>
        <begin position="109"/>
        <end position="118"/>
    </location>
</feature>
<evidence type="ECO:0000313" key="3">
    <source>
        <dbReference type="EMBL" id="MDR6221273.1"/>
    </source>
</evidence>
<reference evidence="3" key="1">
    <citation type="submission" date="2023-07" db="EMBL/GenBank/DDBJ databases">
        <title>Sorghum-associated microbial communities from plants grown in Nebraska, USA.</title>
        <authorList>
            <person name="Schachtman D."/>
        </authorList>
    </citation>
    <scope>NUCLEOTIDE SEQUENCE</scope>
    <source>
        <strain evidence="3">BE330</strain>
    </source>
</reference>
<accession>A0AAE3XIF2</accession>
<evidence type="ECO:0000256" key="1">
    <source>
        <dbReference type="SAM" id="MobiDB-lite"/>
    </source>
</evidence>
<feature type="compositionally biased region" description="Gly residues" evidence="1">
    <location>
        <begin position="158"/>
        <end position="176"/>
    </location>
</feature>
<feature type="region of interest" description="Disordered" evidence="1">
    <location>
        <begin position="99"/>
        <end position="130"/>
    </location>
</feature>
<feature type="region of interest" description="Disordered" evidence="1">
    <location>
        <begin position="156"/>
        <end position="211"/>
    </location>
</feature>
<protein>
    <recommendedName>
        <fullName evidence="5">Collagen-like protein</fullName>
    </recommendedName>
</protein>
<keyword evidence="2" id="KW-0732">Signal</keyword>
<feature type="signal peptide" evidence="2">
    <location>
        <begin position="1"/>
        <end position="18"/>
    </location>
</feature>
<dbReference type="EMBL" id="JAVDQK010000028">
    <property type="protein sequence ID" value="MDR6221273.1"/>
    <property type="molecule type" value="Genomic_DNA"/>
</dbReference>
<evidence type="ECO:0000256" key="2">
    <source>
        <dbReference type="SAM" id="SignalP"/>
    </source>
</evidence>
<dbReference type="Proteomes" id="UP001185331">
    <property type="component" value="Unassembled WGS sequence"/>
</dbReference>
<proteinExistence type="predicted"/>
<feature type="compositionally biased region" description="Low complexity" evidence="1">
    <location>
        <begin position="274"/>
        <end position="292"/>
    </location>
</feature>
<comment type="caution">
    <text evidence="3">The sequence shown here is derived from an EMBL/GenBank/DDBJ whole genome shotgun (WGS) entry which is preliminary data.</text>
</comment>
<sequence length="298" mass="27943">MKSLFLSLFLLACLPVGASAPTLAPSPAPPPCGLSKTVSLAQFMGDVVDGVIVVEPPPDTALVVPAGDLVLGGQSLRVYAATLCLSANARLLSFASGERPATQPNVGETGAPGSTSAPGGPGGTGREGAPGRSAALVEIIVTDRVLGDGRWEINTSGMPGGQGQAGGLGGTGGNGAKGRNRICFKQGPGDGGPAGQGGSGGTGGMGGRGGNAGPVHINKVILQAIQDGAIVVRRYGGPGGEGGLGGAGGPPGAGGSGGNGAACGGGGGTGPGNVAGNAGAKGPKGAPGITGALRLVEP</sequence>
<evidence type="ECO:0000313" key="4">
    <source>
        <dbReference type="Proteomes" id="UP001185331"/>
    </source>
</evidence>
<gene>
    <name evidence="3" type="ORF">J2Y00_004905</name>
</gene>
<feature type="compositionally biased region" description="Gly residues" evidence="1">
    <location>
        <begin position="256"/>
        <end position="273"/>
    </location>
</feature>
<feature type="chain" id="PRO_5042118614" description="Collagen-like protein" evidence="2">
    <location>
        <begin position="19"/>
        <end position="298"/>
    </location>
</feature>